<keyword evidence="3" id="KW-1185">Reference proteome</keyword>
<dbReference type="OrthoDB" id="6871659at2"/>
<dbReference type="SUPFAM" id="SSF55729">
    <property type="entry name" value="Acyl-CoA N-acyltransferases (Nat)"/>
    <property type="match status" value="1"/>
</dbReference>
<dbReference type="RefSeq" id="WP_133502585.1">
    <property type="nucleotide sequence ID" value="NZ_SNXC01000009.1"/>
</dbReference>
<dbReference type="InterPro" id="IPR016181">
    <property type="entry name" value="Acyl_CoA_acyltransferase"/>
</dbReference>
<accession>A0A4R6MDG5</accession>
<comment type="caution">
    <text evidence="2">The sequence shown here is derived from an EMBL/GenBank/DDBJ whole genome shotgun (WGS) entry which is preliminary data.</text>
</comment>
<gene>
    <name evidence="2" type="ORF">DFP79_0749</name>
</gene>
<dbReference type="CDD" id="cd04301">
    <property type="entry name" value="NAT_SF"/>
    <property type="match status" value="1"/>
</dbReference>
<dbReference type="Pfam" id="PF00583">
    <property type="entry name" value="Acetyltransf_1"/>
    <property type="match status" value="1"/>
</dbReference>
<keyword evidence="2" id="KW-0808">Transferase</keyword>
<reference evidence="2 3" key="1">
    <citation type="submission" date="2019-03" db="EMBL/GenBank/DDBJ databases">
        <title>Genomic Encyclopedia of Type Strains, Phase III (KMG-III): the genomes of soil and plant-associated and newly described type strains.</title>
        <authorList>
            <person name="Whitman W."/>
        </authorList>
    </citation>
    <scope>NUCLEOTIDE SEQUENCE [LARGE SCALE GENOMIC DNA]</scope>
    <source>
        <strain evidence="2 3">CECT 7378</strain>
    </source>
</reference>
<evidence type="ECO:0000313" key="2">
    <source>
        <dbReference type="EMBL" id="TDO99747.1"/>
    </source>
</evidence>
<dbReference type="InterPro" id="IPR000182">
    <property type="entry name" value="GNAT_dom"/>
</dbReference>
<dbReference type="EMBL" id="SNXC01000009">
    <property type="protein sequence ID" value="TDO99747.1"/>
    <property type="molecule type" value="Genomic_DNA"/>
</dbReference>
<evidence type="ECO:0000259" key="1">
    <source>
        <dbReference type="PROSITE" id="PS51186"/>
    </source>
</evidence>
<dbReference type="Gene3D" id="3.40.630.30">
    <property type="match status" value="1"/>
</dbReference>
<dbReference type="GO" id="GO:0016747">
    <property type="term" value="F:acyltransferase activity, transferring groups other than amino-acyl groups"/>
    <property type="evidence" value="ECO:0007669"/>
    <property type="project" value="InterPro"/>
</dbReference>
<protein>
    <submittedName>
        <fullName evidence="2">GNAT family acetyltransferase</fullName>
    </submittedName>
</protein>
<organism evidence="2 3">
    <name type="scientific">Marinomonas balearica</name>
    <dbReference type="NCBI Taxonomy" id="491947"/>
    <lineage>
        <taxon>Bacteria</taxon>
        <taxon>Pseudomonadati</taxon>
        <taxon>Pseudomonadota</taxon>
        <taxon>Gammaproteobacteria</taxon>
        <taxon>Oceanospirillales</taxon>
        <taxon>Oceanospirillaceae</taxon>
        <taxon>Marinomonas</taxon>
    </lineage>
</organism>
<dbReference type="PROSITE" id="PS51186">
    <property type="entry name" value="GNAT"/>
    <property type="match status" value="1"/>
</dbReference>
<dbReference type="AlphaFoldDB" id="A0A4R6MDG5"/>
<sequence>MITFKKSCDISFAKALVKLNMASYYEQYNIVWSDERFEQSWNEFENIQILKGGAKVGVLRLWIAGDALYIRDLQISKDHQSNGIGTSAVSYSQNIAKLENLKFLKLRVFESNPAKELYKRLGFVESKREGFIISMEQEIA</sequence>
<dbReference type="Proteomes" id="UP000294656">
    <property type="component" value="Unassembled WGS sequence"/>
</dbReference>
<proteinExistence type="predicted"/>
<evidence type="ECO:0000313" key="3">
    <source>
        <dbReference type="Proteomes" id="UP000294656"/>
    </source>
</evidence>
<name>A0A4R6MDG5_9GAMM</name>
<feature type="domain" description="N-acetyltransferase" evidence="1">
    <location>
        <begin position="2"/>
        <end position="140"/>
    </location>
</feature>